<accession>A0A3P9A103</accession>
<dbReference type="InterPro" id="IPR029063">
    <property type="entry name" value="SAM-dependent_MTases_sf"/>
</dbReference>
<reference evidence="8" key="1">
    <citation type="journal article" date="2014" name="PLoS ONE">
        <title>The genome and linkage map of the northern pike (Esox lucius): conserved synteny revealed between the salmonid sister group and the Neoteleostei.</title>
        <authorList>
            <person name="Rondeau E.B."/>
            <person name="Minkley D.R."/>
            <person name="Leong J.S."/>
            <person name="Messmer A.M."/>
            <person name="Jantzen J.R."/>
            <person name="von Schalburg K.R."/>
            <person name="Lemon C."/>
            <person name="Bird N.H."/>
            <person name="Koop B.F."/>
        </authorList>
    </citation>
    <scope>NUCLEOTIDE SEQUENCE</scope>
</reference>
<reference evidence="7" key="2">
    <citation type="submission" date="2020-02" db="EMBL/GenBank/DDBJ databases">
        <title>Esox lucius (northern pike) genome, fEsoLuc1, primary haplotype.</title>
        <authorList>
            <person name="Myers G."/>
            <person name="Karagic N."/>
            <person name="Meyer A."/>
            <person name="Pippel M."/>
            <person name="Reichard M."/>
            <person name="Winkler S."/>
            <person name="Tracey A."/>
            <person name="Sims Y."/>
            <person name="Howe K."/>
            <person name="Rhie A."/>
            <person name="Formenti G."/>
            <person name="Durbin R."/>
            <person name="Fedrigo O."/>
            <person name="Jarvis E.D."/>
        </authorList>
    </citation>
    <scope>NUCLEOTIDE SEQUENCE [LARGE SCALE GENOMIC DNA]</scope>
</reference>
<dbReference type="AlphaFoldDB" id="A0A3P9A103"/>
<keyword evidence="3" id="KW-0808">Transferase</keyword>
<dbReference type="GO" id="GO:0032259">
    <property type="term" value="P:methylation"/>
    <property type="evidence" value="ECO:0007669"/>
    <property type="project" value="UniProtKB-KW"/>
</dbReference>
<evidence type="ECO:0000256" key="4">
    <source>
        <dbReference type="ARBA" id="ARBA00022691"/>
    </source>
</evidence>
<dbReference type="PANTHER" id="PTHR14614">
    <property type="entry name" value="HEPATOCELLULAR CARCINOMA-ASSOCIATED ANTIGEN"/>
    <property type="match status" value="1"/>
</dbReference>
<evidence type="ECO:0000256" key="5">
    <source>
        <dbReference type="SAM" id="MobiDB-lite"/>
    </source>
</evidence>
<evidence type="ECO:0000259" key="6">
    <source>
        <dbReference type="Pfam" id="PF14904"/>
    </source>
</evidence>
<keyword evidence="4" id="KW-0949">S-adenosyl-L-methionine</keyword>
<dbReference type="STRING" id="8010.ENSELUP00000034414"/>
<dbReference type="GeneTree" id="ENSGT00940000164788"/>
<dbReference type="SUPFAM" id="SSF53335">
    <property type="entry name" value="S-adenosyl-L-methionine-dependent methyltransferases"/>
    <property type="match status" value="1"/>
</dbReference>
<dbReference type="PANTHER" id="PTHR14614:SF130">
    <property type="entry name" value="PROTEIN-LYSINE N-METHYLTRANSFERASE EEF2KMT"/>
    <property type="match status" value="1"/>
</dbReference>
<dbReference type="Proteomes" id="UP000265140">
    <property type="component" value="Chromosome 11"/>
</dbReference>
<evidence type="ECO:0000256" key="1">
    <source>
        <dbReference type="ARBA" id="ARBA00005511"/>
    </source>
</evidence>
<organism evidence="7 8">
    <name type="scientific">Esox lucius</name>
    <name type="common">Northern pike</name>
    <dbReference type="NCBI Taxonomy" id="8010"/>
    <lineage>
        <taxon>Eukaryota</taxon>
        <taxon>Metazoa</taxon>
        <taxon>Chordata</taxon>
        <taxon>Craniata</taxon>
        <taxon>Vertebrata</taxon>
        <taxon>Euteleostomi</taxon>
        <taxon>Actinopterygii</taxon>
        <taxon>Neopterygii</taxon>
        <taxon>Teleostei</taxon>
        <taxon>Protacanthopterygii</taxon>
        <taxon>Esociformes</taxon>
        <taxon>Esocidae</taxon>
        <taxon>Esox</taxon>
    </lineage>
</organism>
<dbReference type="Bgee" id="ENSELUG00000000474">
    <property type="expression patterns" value="Expressed in ovary and 14 other cell types or tissues"/>
</dbReference>
<evidence type="ECO:0000256" key="3">
    <source>
        <dbReference type="ARBA" id="ARBA00022679"/>
    </source>
</evidence>
<evidence type="ECO:0000256" key="2">
    <source>
        <dbReference type="ARBA" id="ARBA00022603"/>
    </source>
</evidence>
<dbReference type="InterPro" id="IPR029426">
    <property type="entry name" value="FAM86_N"/>
</dbReference>
<reference evidence="7" key="4">
    <citation type="submission" date="2025-09" db="UniProtKB">
        <authorList>
            <consortium name="Ensembl"/>
        </authorList>
    </citation>
    <scope>IDENTIFICATION</scope>
</reference>
<feature type="region of interest" description="Disordered" evidence="5">
    <location>
        <begin position="223"/>
        <end position="413"/>
    </location>
</feature>
<dbReference type="OMA" id="EGKMANQ"/>
<sequence length="477" mass="53449">MYHSKYNTGDTNVTCVKNRADVIYNFQKCFFAMRLLPSFPWHFLEKELENDRSSEIILEILKRTCLHPLCRKYPPSVRYRRLFLSQLIKIHEASESHPLDELYDALGKVLCVEEGKECYKSYLLPGGEAVTLSESVSVISEGTTGLVTWEAGLYLAEWAVENPHLFSARTVLELGSGVGLAGITVCRCCSPSRYVFSDCHLSVLQRLRDNLLVNGLDNQCFPRVSDSDEGKMANQNRPRVSDSDEGEMANQNSPRVSDSDEGKMANQNSPRVSDSDMGKMANQNSPRVSDSDEGKMANQNLPRLSDSEEWEMANQNLPRVSDSDEGKMANQNLPRVSDSDEGKMANHNPPRVSDSDEGKMANHNPPRVSDSDEGKMANQNLPRVSDSGEGKMANHNPPRVSDSGEGKMANHNPPRVWVSVEDLDWELVTEEQLSVMGVNMVIAADLKVFSQWQAPRCLHLLQHTKPRHIQQLQTTSR</sequence>
<dbReference type="GO" id="GO:0032991">
    <property type="term" value="C:protein-containing complex"/>
    <property type="evidence" value="ECO:0007669"/>
    <property type="project" value="TreeGrafter"/>
</dbReference>
<keyword evidence="8" id="KW-1185">Reference proteome</keyword>
<feature type="domain" description="FAM86 N-terminal" evidence="6">
    <location>
        <begin position="21"/>
        <end position="109"/>
    </location>
</feature>
<dbReference type="Pfam" id="PF10294">
    <property type="entry name" value="Methyltransf_16"/>
    <property type="match status" value="1"/>
</dbReference>
<dbReference type="Pfam" id="PF14904">
    <property type="entry name" value="FAM86"/>
    <property type="match status" value="1"/>
</dbReference>
<dbReference type="Ensembl" id="ENSELUT00000021176.3">
    <property type="protein sequence ID" value="ENSELUP00000034414.3"/>
    <property type="gene ID" value="ENSELUG00000000474.3"/>
</dbReference>
<dbReference type="Gene3D" id="3.40.50.150">
    <property type="entry name" value="Vaccinia Virus protein VP39"/>
    <property type="match status" value="1"/>
</dbReference>
<keyword evidence="2" id="KW-0489">Methyltransferase</keyword>
<evidence type="ECO:0000313" key="7">
    <source>
        <dbReference type="Ensembl" id="ENSELUP00000034414.3"/>
    </source>
</evidence>
<proteinExistence type="inferred from homology"/>
<name>A0A3P9A103_ESOLU</name>
<dbReference type="InParanoid" id="A0A3P9A103"/>
<comment type="similarity">
    <text evidence="1">Belongs to the class I-like SAM-binding methyltransferase superfamily. EEF2KMT family.</text>
</comment>
<reference evidence="7" key="3">
    <citation type="submission" date="2025-08" db="UniProtKB">
        <authorList>
            <consortium name="Ensembl"/>
        </authorList>
    </citation>
    <scope>IDENTIFICATION</scope>
</reference>
<evidence type="ECO:0000313" key="8">
    <source>
        <dbReference type="Proteomes" id="UP000265140"/>
    </source>
</evidence>
<protein>
    <recommendedName>
        <fullName evidence="6">FAM86 N-terminal domain-containing protein</fullName>
    </recommendedName>
</protein>
<dbReference type="InterPro" id="IPR019410">
    <property type="entry name" value="Methyltransf_16"/>
</dbReference>
<dbReference type="GO" id="GO:0008168">
    <property type="term" value="F:methyltransferase activity"/>
    <property type="evidence" value="ECO:0007669"/>
    <property type="project" value="UniProtKB-KW"/>
</dbReference>